<dbReference type="KEGG" id="upv:EJN92_09960"/>
<dbReference type="AlphaFoldDB" id="A0A3Q9BQY0"/>
<protein>
    <submittedName>
        <fullName evidence="2">Uncharacterized protein</fullName>
    </submittedName>
</protein>
<evidence type="ECO:0000313" key="2">
    <source>
        <dbReference type="EMBL" id="AZP12295.1"/>
    </source>
</evidence>
<feature type="transmembrane region" description="Helical" evidence="1">
    <location>
        <begin position="27"/>
        <end position="49"/>
    </location>
</feature>
<dbReference type="Proteomes" id="UP000275663">
    <property type="component" value="Chromosome"/>
</dbReference>
<keyword evidence="1" id="KW-1133">Transmembrane helix</keyword>
<feature type="transmembrane region" description="Helical" evidence="1">
    <location>
        <begin position="55"/>
        <end position="75"/>
    </location>
</feature>
<keyword evidence="1" id="KW-0472">Membrane</keyword>
<name>A0A3Q9BQY0_9BURK</name>
<keyword evidence="3" id="KW-1185">Reference proteome</keyword>
<keyword evidence="1" id="KW-0812">Transmembrane</keyword>
<sequence length="83" mass="9193">MQSPTFAQVIKSLRQTSLEFFALARQVFQYLMTLAMPNLILACLGAALLLSILPLALSLFIAFLLIKLVVLLCVLKPKQTSNQ</sequence>
<dbReference type="EMBL" id="CP034464">
    <property type="protein sequence ID" value="AZP12295.1"/>
    <property type="molecule type" value="Genomic_DNA"/>
</dbReference>
<evidence type="ECO:0000256" key="1">
    <source>
        <dbReference type="SAM" id="Phobius"/>
    </source>
</evidence>
<organism evidence="2 3">
    <name type="scientific">Undibacterium parvum</name>
    <dbReference type="NCBI Taxonomy" id="401471"/>
    <lineage>
        <taxon>Bacteria</taxon>
        <taxon>Pseudomonadati</taxon>
        <taxon>Pseudomonadota</taxon>
        <taxon>Betaproteobacteria</taxon>
        <taxon>Burkholderiales</taxon>
        <taxon>Oxalobacteraceae</taxon>
        <taxon>Undibacterium</taxon>
    </lineage>
</organism>
<evidence type="ECO:0000313" key="3">
    <source>
        <dbReference type="Proteomes" id="UP000275663"/>
    </source>
</evidence>
<reference evidence="2 3" key="1">
    <citation type="journal article" date="2011" name="Int. J. Syst. Evol. Microbiol.">
        <title>Description of Undibacterium oligocarboniphilum sp. nov., isolated from purified water, and Undibacterium pigrum strain CCUG 49012 as the type strain of Undibacterium parvum sp. nov., and emended descriptions of the genus Undibacterium and the species Undibacterium pigrum.</title>
        <authorList>
            <person name="Eder W."/>
            <person name="Wanner G."/>
            <person name="Ludwig W."/>
            <person name="Busse H.J."/>
            <person name="Ziemke-Kageler F."/>
            <person name="Lang E."/>
        </authorList>
    </citation>
    <scope>NUCLEOTIDE SEQUENCE [LARGE SCALE GENOMIC DNA]</scope>
    <source>
        <strain evidence="2 3">DSM 23061</strain>
    </source>
</reference>
<proteinExistence type="predicted"/>
<accession>A0A3Q9BQY0</accession>
<dbReference type="RefSeq" id="WP_126127677.1">
    <property type="nucleotide sequence ID" value="NZ_CP034464.1"/>
</dbReference>
<gene>
    <name evidence="2" type="ORF">EJN92_09960</name>
</gene>